<gene>
    <name evidence="17 18" type="primary">uppP</name>
    <name evidence="18" type="ordered locus">HMPREF0389_00138</name>
</gene>
<feature type="transmembrane region" description="Helical" evidence="17">
    <location>
        <begin position="42"/>
        <end position="63"/>
    </location>
</feature>
<evidence type="ECO:0000256" key="14">
    <source>
        <dbReference type="ARBA" id="ARBA00032707"/>
    </source>
</evidence>
<evidence type="ECO:0000256" key="7">
    <source>
        <dbReference type="ARBA" id="ARBA00022801"/>
    </source>
</evidence>
<keyword evidence="5 17" id="KW-1003">Cell membrane</keyword>
<dbReference type="PANTHER" id="PTHR30622">
    <property type="entry name" value="UNDECAPRENYL-DIPHOSPHATASE"/>
    <property type="match status" value="1"/>
</dbReference>
<evidence type="ECO:0000256" key="4">
    <source>
        <dbReference type="ARBA" id="ARBA00021581"/>
    </source>
</evidence>
<evidence type="ECO:0000256" key="13">
    <source>
        <dbReference type="ARBA" id="ARBA00023316"/>
    </source>
</evidence>
<protein>
    <recommendedName>
        <fullName evidence="4 17">Undecaprenyl-diphosphatase</fullName>
        <ecNumber evidence="3 17">3.6.1.27</ecNumber>
    </recommendedName>
    <alternativeName>
        <fullName evidence="15 17">Bacitracin resistance protein</fullName>
    </alternativeName>
    <alternativeName>
        <fullName evidence="14 17">Undecaprenyl pyrophosphate phosphatase</fullName>
    </alternativeName>
</protein>
<keyword evidence="8 17" id="KW-0133">Cell shape</keyword>
<sequence length="269" mass="30199">MIEFLKVFILGIVEGVTEFLPISSTGHLILVHQFFSLSPENFSNAFDVIIQFGAILSVVTIYFKELNPFSKEKNAEQKKSAVSLWKKVIIGVMPAIVLGLLFDDLIDKYLFNPISVAVMLVFWGIGIIILEKKSKSVFQFNTVHDISCKTAFMIGLFQCLAMIPGTSRSAATIIGAMILGCSRTTAAEFSFFLAIPTMLGATMLKVLKVGLHFDLFQWFLVLFGSVISYIVAILVIQKLMSYIKKHDFQFFGYYRIVLGILVLIFSFFH</sequence>
<keyword evidence="19" id="KW-1185">Reference proteome</keyword>
<dbReference type="AlphaFoldDB" id="D6GRD3"/>
<dbReference type="EC" id="3.6.1.27" evidence="3 17"/>
<comment type="miscellaneous">
    <text evidence="17">Bacitracin is thought to be involved in the inhibition of peptidoglycan synthesis by sequestering undecaprenyl diphosphate, thereby reducing the pool of lipid carrier available.</text>
</comment>
<evidence type="ECO:0000256" key="1">
    <source>
        <dbReference type="ARBA" id="ARBA00004651"/>
    </source>
</evidence>
<dbReference type="HAMAP" id="MF_01006">
    <property type="entry name" value="Undec_diphosphatase"/>
    <property type="match status" value="1"/>
</dbReference>
<dbReference type="PATRIC" id="fig|546269.5.peg.523"/>
<evidence type="ECO:0000256" key="3">
    <source>
        <dbReference type="ARBA" id="ARBA00012374"/>
    </source>
</evidence>
<feature type="transmembrane region" description="Helical" evidence="17">
    <location>
        <begin position="7"/>
        <end position="30"/>
    </location>
</feature>
<organism evidence="18 19">
    <name type="scientific">Filifactor alocis (strain ATCC 35896 / CCUG 47790 / D40 B5)</name>
    <name type="common">Fusobacterium alocis</name>
    <dbReference type="NCBI Taxonomy" id="546269"/>
    <lineage>
        <taxon>Bacteria</taxon>
        <taxon>Bacillati</taxon>
        <taxon>Bacillota</taxon>
        <taxon>Clostridia</taxon>
        <taxon>Peptostreptococcales</taxon>
        <taxon>Filifactoraceae</taxon>
        <taxon>Filifactor</taxon>
    </lineage>
</organism>
<dbReference type="GO" id="GO:0008360">
    <property type="term" value="P:regulation of cell shape"/>
    <property type="evidence" value="ECO:0007669"/>
    <property type="project" value="UniProtKB-KW"/>
</dbReference>
<dbReference type="NCBIfam" id="NF001390">
    <property type="entry name" value="PRK00281.1-4"/>
    <property type="match status" value="1"/>
</dbReference>
<proteinExistence type="inferred from homology"/>
<keyword evidence="6 17" id="KW-0812">Transmembrane</keyword>
<comment type="catalytic activity">
    <reaction evidence="16 17">
        <text>di-trans,octa-cis-undecaprenyl diphosphate + H2O = di-trans,octa-cis-undecaprenyl phosphate + phosphate + H(+)</text>
        <dbReference type="Rhea" id="RHEA:28094"/>
        <dbReference type="ChEBI" id="CHEBI:15377"/>
        <dbReference type="ChEBI" id="CHEBI:15378"/>
        <dbReference type="ChEBI" id="CHEBI:43474"/>
        <dbReference type="ChEBI" id="CHEBI:58405"/>
        <dbReference type="ChEBI" id="CHEBI:60392"/>
        <dbReference type="EC" id="3.6.1.27"/>
    </reaction>
</comment>
<dbReference type="OrthoDB" id="9808289at2"/>
<dbReference type="STRING" id="546269.HMPREF0389_00138"/>
<evidence type="ECO:0000256" key="15">
    <source>
        <dbReference type="ARBA" id="ARBA00032932"/>
    </source>
</evidence>
<evidence type="ECO:0000256" key="11">
    <source>
        <dbReference type="ARBA" id="ARBA00023136"/>
    </source>
</evidence>
<evidence type="ECO:0000256" key="12">
    <source>
        <dbReference type="ARBA" id="ARBA00023251"/>
    </source>
</evidence>
<evidence type="ECO:0000256" key="9">
    <source>
        <dbReference type="ARBA" id="ARBA00022984"/>
    </source>
</evidence>
<keyword evidence="9 17" id="KW-0573">Peptidoglycan synthesis</keyword>
<dbReference type="Pfam" id="PF02673">
    <property type="entry name" value="BacA"/>
    <property type="match status" value="1"/>
</dbReference>
<evidence type="ECO:0000313" key="19">
    <source>
        <dbReference type="Proteomes" id="UP000007468"/>
    </source>
</evidence>
<dbReference type="PANTHER" id="PTHR30622:SF3">
    <property type="entry name" value="UNDECAPRENYL-DIPHOSPHATASE"/>
    <property type="match status" value="1"/>
</dbReference>
<dbReference type="GO" id="GO:0071555">
    <property type="term" value="P:cell wall organization"/>
    <property type="evidence" value="ECO:0007669"/>
    <property type="project" value="UniProtKB-KW"/>
</dbReference>
<accession>D6GRD3</accession>
<name>D6GRD3_FILAD</name>
<dbReference type="RefSeq" id="WP_014262155.1">
    <property type="nucleotide sequence ID" value="NC_016630.1"/>
</dbReference>
<dbReference type="InterPro" id="IPR003824">
    <property type="entry name" value="UppP"/>
</dbReference>
<dbReference type="GO" id="GO:0050380">
    <property type="term" value="F:undecaprenyl-diphosphatase activity"/>
    <property type="evidence" value="ECO:0007669"/>
    <property type="project" value="UniProtKB-UniRule"/>
</dbReference>
<dbReference type="NCBIfam" id="TIGR00753">
    <property type="entry name" value="undec_PP_bacA"/>
    <property type="match status" value="1"/>
</dbReference>
<dbReference type="NCBIfam" id="NF001391">
    <property type="entry name" value="PRK00281.1-5"/>
    <property type="match status" value="1"/>
</dbReference>
<feature type="transmembrane region" description="Helical" evidence="17">
    <location>
        <begin position="84"/>
        <end position="103"/>
    </location>
</feature>
<keyword evidence="10 17" id="KW-1133">Transmembrane helix</keyword>
<keyword evidence="13 17" id="KW-0961">Cell wall biogenesis/degradation</keyword>
<dbReference type="KEGG" id="faa:HMPREF0389_00138"/>
<dbReference type="GO" id="GO:0009252">
    <property type="term" value="P:peptidoglycan biosynthetic process"/>
    <property type="evidence" value="ECO:0007669"/>
    <property type="project" value="UniProtKB-KW"/>
</dbReference>
<dbReference type="Proteomes" id="UP000007468">
    <property type="component" value="Chromosome"/>
</dbReference>
<evidence type="ECO:0000313" key="18">
    <source>
        <dbReference type="EMBL" id="EFE28224.1"/>
    </source>
</evidence>
<comment type="subcellular location">
    <subcellularLocation>
        <location evidence="1 17">Cell membrane</location>
        <topology evidence="1 17">Multi-pass membrane protein</topology>
    </subcellularLocation>
</comment>
<evidence type="ECO:0000256" key="6">
    <source>
        <dbReference type="ARBA" id="ARBA00022692"/>
    </source>
</evidence>
<dbReference type="EMBL" id="CP002390">
    <property type="protein sequence ID" value="EFE28224.1"/>
    <property type="molecule type" value="Genomic_DNA"/>
</dbReference>
<comment type="similarity">
    <text evidence="2 17">Belongs to the UppP family.</text>
</comment>
<evidence type="ECO:0000256" key="16">
    <source>
        <dbReference type="ARBA" id="ARBA00047594"/>
    </source>
</evidence>
<evidence type="ECO:0000256" key="10">
    <source>
        <dbReference type="ARBA" id="ARBA00022989"/>
    </source>
</evidence>
<keyword evidence="7 17" id="KW-0378">Hydrolase</keyword>
<keyword evidence="11 17" id="KW-0472">Membrane</keyword>
<evidence type="ECO:0000256" key="2">
    <source>
        <dbReference type="ARBA" id="ARBA00010621"/>
    </source>
</evidence>
<feature type="transmembrane region" description="Helical" evidence="17">
    <location>
        <begin position="248"/>
        <end position="268"/>
    </location>
</feature>
<dbReference type="eggNOG" id="COG1968">
    <property type="taxonomic scope" value="Bacteria"/>
</dbReference>
<reference evidence="19" key="1">
    <citation type="submission" date="2010-12" db="EMBL/GenBank/DDBJ databases">
        <title>The genome sequence of Filifactor alocis strain ATCC 35896.</title>
        <authorList>
            <consortium name="The Broad Institute Genome Sequencing Platform"/>
            <person name="Ward D."/>
            <person name="Earl A."/>
            <person name="Feldgarden M."/>
            <person name="Young S.K."/>
            <person name="Gargeya S."/>
            <person name="Zeng Q."/>
            <person name="Alvarado L."/>
            <person name="Berlin A."/>
            <person name="Bochicchio J."/>
            <person name="Chapman S.B."/>
            <person name="Chen Z."/>
            <person name="Freedman E."/>
            <person name="Gellesch M."/>
            <person name="Goldberg J."/>
            <person name="Griggs A."/>
            <person name="Gujja S."/>
            <person name="Heilman E."/>
            <person name="Heiman D."/>
            <person name="Howarth C."/>
            <person name="Mehta T."/>
            <person name="Neiman D."/>
            <person name="Pearson M."/>
            <person name="Roberts A."/>
            <person name="Saif S."/>
            <person name="Shea T."/>
            <person name="Shenoy N."/>
            <person name="Sisk P."/>
            <person name="Stolte C."/>
            <person name="Sykes S."/>
            <person name="White J."/>
            <person name="Yandava C."/>
            <person name="Izard J."/>
            <person name="Blanton J.M."/>
            <person name="Baranova O.V."/>
            <person name="Tanner A.C."/>
            <person name="Dewhirst F.E."/>
            <person name="Haas B."/>
            <person name="Nusbaum C."/>
            <person name="Birren B."/>
        </authorList>
    </citation>
    <scope>NUCLEOTIDE SEQUENCE [LARGE SCALE GENOMIC DNA]</scope>
    <source>
        <strain evidence="19">ATCC 35896 / D40 B5</strain>
    </source>
</reference>
<dbReference type="GO" id="GO:0046677">
    <property type="term" value="P:response to antibiotic"/>
    <property type="evidence" value="ECO:0007669"/>
    <property type="project" value="UniProtKB-UniRule"/>
</dbReference>
<comment type="function">
    <text evidence="17">Catalyzes the dephosphorylation of undecaprenyl diphosphate (UPP). Confers resistance to bacitracin.</text>
</comment>
<evidence type="ECO:0000256" key="17">
    <source>
        <dbReference type="HAMAP-Rule" id="MF_01006"/>
    </source>
</evidence>
<evidence type="ECO:0000256" key="8">
    <source>
        <dbReference type="ARBA" id="ARBA00022960"/>
    </source>
</evidence>
<feature type="transmembrane region" description="Helical" evidence="17">
    <location>
        <begin position="109"/>
        <end position="130"/>
    </location>
</feature>
<dbReference type="NCBIfam" id="NF001389">
    <property type="entry name" value="PRK00281.1-2"/>
    <property type="match status" value="1"/>
</dbReference>
<dbReference type="GO" id="GO:0005886">
    <property type="term" value="C:plasma membrane"/>
    <property type="evidence" value="ECO:0007669"/>
    <property type="project" value="UniProtKB-SubCell"/>
</dbReference>
<keyword evidence="12 17" id="KW-0046">Antibiotic resistance</keyword>
<feature type="transmembrane region" description="Helical" evidence="17">
    <location>
        <begin position="215"/>
        <end position="236"/>
    </location>
</feature>
<evidence type="ECO:0000256" key="5">
    <source>
        <dbReference type="ARBA" id="ARBA00022475"/>
    </source>
</evidence>